<organism evidence="7 8">
    <name type="scientific">Astyanax mexicanus</name>
    <name type="common">Blind cave fish</name>
    <name type="synonym">Astyanax fasciatus mexicanus</name>
    <dbReference type="NCBI Taxonomy" id="7994"/>
    <lineage>
        <taxon>Eukaryota</taxon>
        <taxon>Metazoa</taxon>
        <taxon>Chordata</taxon>
        <taxon>Craniata</taxon>
        <taxon>Vertebrata</taxon>
        <taxon>Euteleostomi</taxon>
        <taxon>Actinopterygii</taxon>
        <taxon>Neopterygii</taxon>
        <taxon>Teleostei</taxon>
        <taxon>Ostariophysi</taxon>
        <taxon>Characiformes</taxon>
        <taxon>Characoidei</taxon>
        <taxon>Acestrorhamphidae</taxon>
        <taxon>Acestrorhamphinae</taxon>
        <taxon>Astyanax</taxon>
    </lineage>
</organism>
<evidence type="ECO:0000256" key="2">
    <source>
        <dbReference type="ARBA" id="ARBA00022999"/>
    </source>
</evidence>
<name>A0A8B9HW22_ASTMX</name>
<dbReference type="PANTHER" id="PTHR15127">
    <property type="entry name" value="HEAVYWEIGHT, ISOFORM A"/>
    <property type="match status" value="1"/>
</dbReference>
<evidence type="ECO:0000313" key="7">
    <source>
        <dbReference type="Ensembl" id="ENSAMXP00005017729.1"/>
    </source>
</evidence>
<dbReference type="GO" id="GO:0001784">
    <property type="term" value="F:phosphotyrosine residue binding"/>
    <property type="evidence" value="ECO:0007669"/>
    <property type="project" value="TreeGrafter"/>
</dbReference>
<accession>A0A8B9HW22</accession>
<dbReference type="InterPro" id="IPR051846">
    <property type="entry name" value="SH2_domain_adapters"/>
</dbReference>
<dbReference type="Ensembl" id="ENSAMXT00005019593.1">
    <property type="protein sequence ID" value="ENSAMXP00005017729.1"/>
    <property type="gene ID" value="ENSAMXG00005009241.1"/>
</dbReference>
<keyword evidence="1" id="KW-0597">Phosphoprotein</keyword>
<feature type="compositionally biased region" description="Basic and acidic residues" evidence="5">
    <location>
        <begin position="147"/>
        <end position="157"/>
    </location>
</feature>
<dbReference type="PROSITE" id="PS50001">
    <property type="entry name" value="SH2"/>
    <property type="match status" value="1"/>
</dbReference>
<dbReference type="Gene3D" id="3.30.505.10">
    <property type="entry name" value="SH2 domain"/>
    <property type="match status" value="1"/>
</dbReference>
<dbReference type="Pfam" id="PF00017">
    <property type="entry name" value="SH2"/>
    <property type="match status" value="1"/>
</dbReference>
<feature type="compositionally biased region" description="Polar residues" evidence="5">
    <location>
        <begin position="260"/>
        <end position="271"/>
    </location>
</feature>
<proteinExistence type="predicted"/>
<evidence type="ECO:0000256" key="3">
    <source>
        <dbReference type="ARBA" id="ARBA00074793"/>
    </source>
</evidence>
<feature type="region of interest" description="Disordered" evidence="5">
    <location>
        <begin position="138"/>
        <end position="157"/>
    </location>
</feature>
<keyword evidence="2 4" id="KW-0727">SH2 domain</keyword>
<evidence type="ECO:0000256" key="4">
    <source>
        <dbReference type="PROSITE-ProRule" id="PRU00191"/>
    </source>
</evidence>
<evidence type="ECO:0000313" key="8">
    <source>
        <dbReference type="Proteomes" id="UP000694621"/>
    </source>
</evidence>
<dbReference type="AlphaFoldDB" id="A0A8B9HW22"/>
<feature type="region of interest" description="Disordered" evidence="5">
    <location>
        <begin position="248"/>
        <end position="306"/>
    </location>
</feature>
<feature type="region of interest" description="Disordered" evidence="5">
    <location>
        <begin position="1"/>
        <end position="64"/>
    </location>
</feature>
<dbReference type="PANTHER" id="PTHR15127:SF29">
    <property type="entry name" value="SH2 DOMAIN-CONTAINING ADAPTER PROTEIN E"/>
    <property type="match status" value="1"/>
</dbReference>
<dbReference type="PRINTS" id="PR00401">
    <property type="entry name" value="SH2DOMAIN"/>
</dbReference>
<dbReference type="Proteomes" id="UP000694621">
    <property type="component" value="Unplaced"/>
</dbReference>
<dbReference type="SUPFAM" id="SSF55550">
    <property type="entry name" value="SH2 domain"/>
    <property type="match status" value="1"/>
</dbReference>
<evidence type="ECO:0000256" key="5">
    <source>
        <dbReference type="SAM" id="MobiDB-lite"/>
    </source>
</evidence>
<evidence type="ECO:0000259" key="6">
    <source>
        <dbReference type="PROSITE" id="PS50001"/>
    </source>
</evidence>
<protein>
    <recommendedName>
        <fullName evidence="3">SH2 domain-containing adapter protein E</fullName>
    </recommendedName>
</protein>
<dbReference type="InterPro" id="IPR000980">
    <property type="entry name" value="SH2"/>
</dbReference>
<reference evidence="7" key="1">
    <citation type="submission" date="2025-08" db="UniProtKB">
        <authorList>
            <consortium name="Ensembl"/>
        </authorList>
    </citation>
    <scope>IDENTIFICATION</scope>
</reference>
<dbReference type="SMART" id="SM00252">
    <property type="entry name" value="SH2"/>
    <property type="match status" value="1"/>
</dbReference>
<feature type="domain" description="SH2" evidence="6">
    <location>
        <begin position="312"/>
        <end position="407"/>
    </location>
</feature>
<dbReference type="InterPro" id="IPR036860">
    <property type="entry name" value="SH2_dom_sf"/>
</dbReference>
<dbReference type="FunFam" id="3.30.505.10:FF:000067">
    <property type="entry name" value="Src homology 2 domain-containing E"/>
    <property type="match status" value="1"/>
</dbReference>
<sequence>MAKWFKDFPTSLKTGSDRIRSASESGPQTRPKPGLSASAGAKGSLRKTSESGGGGVGSLLSGRTRKNSAIELGRNHGSSGSMKDGKIWEILIPGKNKKSPKMEGFEDHRTLRNTTIADAYMSRMIKVDKQDKCSKYGTVPAEGSGTDNEKGKSPVKTETHSYPKAVCKTEIRRRGSKDLLKVCVVLNGGEGEGSGPPQIYDVPYEEVLEGIPLTRPESDPRPPAEYELPWEWKKEQIVRALSAQFEGAERVSKDDVGSPNVKQQTLRSVKSWTPKSLRPSPPSPTSPTSPNISPDTESPKVDPTLPLEKQSWYHGSVSRQEAEAQLQNCREASFLVRDSESATSKYSIALKTSQGCVHIIVAQTKECGYTLDQSSCVFPSIPEVVHHYCTQRLPFTGAEHMTLQHPVPRAH</sequence>
<evidence type="ECO:0000256" key="1">
    <source>
        <dbReference type="ARBA" id="ARBA00022553"/>
    </source>
</evidence>